<reference evidence="1" key="1">
    <citation type="submission" date="2020-09" db="EMBL/GenBank/DDBJ databases">
        <title>New species isolated from human feces.</title>
        <authorList>
            <person name="Kitahara M."/>
            <person name="Shigeno Y."/>
            <person name="Shime M."/>
            <person name="Matsumoto Y."/>
            <person name="Nakamura S."/>
            <person name="Motooka D."/>
            <person name="Fukuoka S."/>
            <person name="Nishikawa H."/>
            <person name="Benno Y."/>
        </authorList>
    </citation>
    <scope>NUCLEOTIDE SEQUENCE</scope>
    <source>
        <strain evidence="1">MM59</strain>
    </source>
</reference>
<evidence type="ECO:0008006" key="3">
    <source>
        <dbReference type="Google" id="ProtNLM"/>
    </source>
</evidence>
<evidence type="ECO:0000313" key="2">
    <source>
        <dbReference type="Proteomes" id="UP000679848"/>
    </source>
</evidence>
<evidence type="ECO:0000313" key="1">
    <source>
        <dbReference type="EMBL" id="BCK83443.1"/>
    </source>
</evidence>
<protein>
    <recommendedName>
        <fullName evidence="3">Conjugal transfer protein</fullName>
    </recommendedName>
</protein>
<accession>A0A810QG02</accession>
<dbReference type="AlphaFoldDB" id="A0A810QG02"/>
<gene>
    <name evidence="1" type="ORF">MM59RIKEN_07620</name>
</gene>
<sequence length="55" mass="5990">MKMDIYCPVCAAAGINHGKGRLLMQVDSKTTGIVYPYCKACKKNIKIELKGDISA</sequence>
<name>A0A810QG02_9FIRM</name>
<dbReference type="RefSeq" id="WP_213542696.1">
    <property type="nucleotide sequence ID" value="NZ_AP023420.1"/>
</dbReference>
<proteinExistence type="predicted"/>
<dbReference type="KEGG" id="pfaa:MM59RIKEN_07620"/>
<dbReference type="Proteomes" id="UP000679848">
    <property type="component" value="Chromosome"/>
</dbReference>
<organism evidence="1 2">
    <name type="scientific">Pusillibacter faecalis</name>
    <dbReference type="NCBI Taxonomy" id="2714358"/>
    <lineage>
        <taxon>Bacteria</taxon>
        <taxon>Bacillati</taxon>
        <taxon>Bacillota</taxon>
        <taxon>Clostridia</taxon>
        <taxon>Eubacteriales</taxon>
        <taxon>Oscillospiraceae</taxon>
        <taxon>Pusillibacter</taxon>
    </lineage>
</organism>
<dbReference type="EMBL" id="AP023420">
    <property type="protein sequence ID" value="BCK83443.1"/>
    <property type="molecule type" value="Genomic_DNA"/>
</dbReference>
<keyword evidence="2" id="KW-1185">Reference proteome</keyword>